<evidence type="ECO:0000313" key="5">
    <source>
        <dbReference type="Proteomes" id="UP000006622"/>
    </source>
</evidence>
<comment type="function">
    <text evidence="3">Probably deamidates glutamine residues to glutamate on methyl-accepting chemotaxis receptors (MCPs), playing an important role in chemotaxis.</text>
</comment>
<dbReference type="PANTHER" id="PTHR35147">
    <property type="entry name" value="CHEMORECEPTOR GLUTAMINE DEAMIDASE CHED-RELATED"/>
    <property type="match status" value="1"/>
</dbReference>
<dbReference type="PANTHER" id="PTHR35147:SF1">
    <property type="entry name" value="CHEMORECEPTOR GLUTAMINE DEAMIDASE CHED-RELATED"/>
    <property type="match status" value="1"/>
</dbReference>
<dbReference type="RefSeq" id="WP_013897887.1">
    <property type="nucleotide sequence ID" value="NC_015676.1"/>
</dbReference>
<keyword evidence="5" id="KW-1185">Reference proteome</keyword>
<dbReference type="HAMAP" id="MF_01440">
    <property type="entry name" value="CheD"/>
    <property type="match status" value="1"/>
</dbReference>
<dbReference type="HOGENOM" id="CLU_087854_2_0_2"/>
<dbReference type="EC" id="3.5.1.44" evidence="3"/>
<protein>
    <recommendedName>
        <fullName evidence="3">Probable chemoreceptor glutamine deamidase CheD</fullName>
        <ecNumber evidence="3">3.5.1.44</ecNumber>
    </recommendedName>
</protein>
<dbReference type="GeneID" id="10822190"/>
<dbReference type="Gene3D" id="3.30.1330.200">
    <property type="match status" value="1"/>
</dbReference>
<dbReference type="GO" id="GO:0006935">
    <property type="term" value="P:chemotaxis"/>
    <property type="evidence" value="ECO:0007669"/>
    <property type="project" value="UniProtKB-UniRule"/>
</dbReference>
<gene>
    <name evidence="3" type="primary">cheD</name>
    <name evidence="4" type="ordered locus">Mzhil_0581</name>
</gene>
<dbReference type="GO" id="GO:0050568">
    <property type="term" value="F:protein-glutamine glutaminase activity"/>
    <property type="evidence" value="ECO:0007669"/>
    <property type="project" value="UniProtKB-UniRule"/>
</dbReference>
<comment type="catalytic activity">
    <reaction evidence="3">
        <text>L-glutaminyl-[protein] + H2O = L-glutamyl-[protein] + NH4(+)</text>
        <dbReference type="Rhea" id="RHEA:16441"/>
        <dbReference type="Rhea" id="RHEA-COMP:10207"/>
        <dbReference type="Rhea" id="RHEA-COMP:10208"/>
        <dbReference type="ChEBI" id="CHEBI:15377"/>
        <dbReference type="ChEBI" id="CHEBI:28938"/>
        <dbReference type="ChEBI" id="CHEBI:29973"/>
        <dbReference type="ChEBI" id="CHEBI:30011"/>
        <dbReference type="EC" id="3.5.1.44"/>
    </reaction>
</comment>
<dbReference type="Pfam" id="PF03975">
    <property type="entry name" value="CheD"/>
    <property type="match status" value="1"/>
</dbReference>
<reference evidence="4" key="1">
    <citation type="submission" date="2010-07" db="EMBL/GenBank/DDBJ databases">
        <title>The complete genome of Methanosalsum zhilinae DSM 4017.</title>
        <authorList>
            <consortium name="US DOE Joint Genome Institute (JGI-PGF)"/>
            <person name="Lucas S."/>
            <person name="Copeland A."/>
            <person name="Lapidus A."/>
            <person name="Glavina del Rio T."/>
            <person name="Dalin E."/>
            <person name="Tice H."/>
            <person name="Bruce D."/>
            <person name="Goodwin L."/>
            <person name="Pitluck S."/>
            <person name="Kyrpides N."/>
            <person name="Mavromatis K."/>
            <person name="Ovchinnikova G."/>
            <person name="Daligault H."/>
            <person name="Detter J.C."/>
            <person name="Han C."/>
            <person name="Tapia R."/>
            <person name="Larimer F."/>
            <person name="Land M."/>
            <person name="Hauser L."/>
            <person name="Markowitz V."/>
            <person name="Cheng J.-F."/>
            <person name="Hugenholtz P."/>
            <person name="Woyke T."/>
            <person name="Wu D."/>
            <person name="Spring S."/>
            <person name="Schueler E."/>
            <person name="Brambilla E."/>
            <person name="Klenk H.-P."/>
            <person name="Eisen J.A."/>
        </authorList>
    </citation>
    <scope>NUCLEOTIDE SEQUENCE</scope>
    <source>
        <strain evidence="4">DSM 4017</strain>
    </source>
</reference>
<dbReference type="EMBL" id="CP002101">
    <property type="protein sequence ID" value="AEH60448.1"/>
    <property type="molecule type" value="Genomic_DNA"/>
</dbReference>
<evidence type="ECO:0000256" key="3">
    <source>
        <dbReference type="HAMAP-Rule" id="MF_01440"/>
    </source>
</evidence>
<evidence type="ECO:0000313" key="4">
    <source>
        <dbReference type="EMBL" id="AEH60448.1"/>
    </source>
</evidence>
<dbReference type="InterPro" id="IPR011324">
    <property type="entry name" value="Cytotoxic_necrot_fac-like_cat"/>
</dbReference>
<dbReference type="CDD" id="cd16352">
    <property type="entry name" value="CheD"/>
    <property type="match status" value="1"/>
</dbReference>
<keyword evidence="1 3" id="KW-0145">Chemotaxis</keyword>
<organism evidence="4 5">
    <name type="scientific">Methanosalsum zhilinae (strain DSM 4017 / NBRC 107636 / OCM 62 / WeN5)</name>
    <name type="common">Methanohalophilus zhilinae</name>
    <dbReference type="NCBI Taxonomy" id="679901"/>
    <lineage>
        <taxon>Archaea</taxon>
        <taxon>Methanobacteriati</taxon>
        <taxon>Methanobacteriota</taxon>
        <taxon>Stenosarchaea group</taxon>
        <taxon>Methanomicrobia</taxon>
        <taxon>Methanosarcinales</taxon>
        <taxon>Methanosarcinaceae</taxon>
        <taxon>Methanosalsum</taxon>
    </lineage>
</organism>
<dbReference type="KEGG" id="mzh:Mzhil_0581"/>
<dbReference type="InterPro" id="IPR038592">
    <property type="entry name" value="CheD-like_sf"/>
</dbReference>
<dbReference type="SUPFAM" id="SSF64438">
    <property type="entry name" value="CNF1/YfiH-like putative cysteine hydrolases"/>
    <property type="match status" value="1"/>
</dbReference>
<evidence type="ECO:0000256" key="1">
    <source>
        <dbReference type="ARBA" id="ARBA00022500"/>
    </source>
</evidence>
<evidence type="ECO:0000256" key="2">
    <source>
        <dbReference type="ARBA" id="ARBA00022801"/>
    </source>
</evidence>
<sequence length="158" mass="16817">METITIGMADYAVGRSPINLTTMGLGSCVGITLYDPRNRIGGLVHIMLPTVEQARSRDNLAKFADTGIVQLMESMIEKGALKSRLQAKIAGGASMFSSGNGSLKIGERNVAATKEVMESLRIPIVAEDTGKNYGRTIKLDTVTGMLTIKSALKGTKVI</sequence>
<name>F7XQE7_METZD</name>
<keyword evidence="2 3" id="KW-0378">Hydrolase</keyword>
<dbReference type="Proteomes" id="UP000006622">
    <property type="component" value="Chromosome"/>
</dbReference>
<dbReference type="STRING" id="679901.Mzhil_0581"/>
<dbReference type="OrthoDB" id="10499at2157"/>
<proteinExistence type="inferred from homology"/>
<comment type="similarity">
    <text evidence="3">Belongs to the CheD family.</text>
</comment>
<dbReference type="InterPro" id="IPR005659">
    <property type="entry name" value="Chemorcpt_Glu_NH3ase_CheD"/>
</dbReference>
<accession>F7XQE7</accession>
<dbReference type="AlphaFoldDB" id="F7XQE7"/>